<keyword evidence="11" id="KW-1185">Reference proteome</keyword>
<comment type="catalytic activity">
    <reaction evidence="8">
        <text>L-seryl-[protein] + ATP = O-phospho-L-seryl-[protein] + ADP + H(+)</text>
        <dbReference type="Rhea" id="RHEA:17989"/>
        <dbReference type="Rhea" id="RHEA-COMP:9863"/>
        <dbReference type="Rhea" id="RHEA-COMP:11604"/>
        <dbReference type="ChEBI" id="CHEBI:15378"/>
        <dbReference type="ChEBI" id="CHEBI:29999"/>
        <dbReference type="ChEBI" id="CHEBI:30616"/>
        <dbReference type="ChEBI" id="CHEBI:83421"/>
        <dbReference type="ChEBI" id="CHEBI:456216"/>
        <dbReference type="EC" id="2.7.11.1"/>
    </reaction>
</comment>
<dbReference type="InterPro" id="IPR001245">
    <property type="entry name" value="Ser-Thr/Tyr_kinase_cat_dom"/>
</dbReference>
<evidence type="ECO:0000256" key="3">
    <source>
        <dbReference type="ARBA" id="ARBA00022679"/>
    </source>
</evidence>
<dbReference type="EC" id="2.7.11.1" evidence="1"/>
<comment type="caution">
    <text evidence="10">The sequence shown here is derived from an EMBL/GenBank/DDBJ whole genome shotgun (WGS) entry which is preliminary data.</text>
</comment>
<keyword evidence="3" id="KW-0808">Transferase</keyword>
<dbReference type="Pfam" id="PF00069">
    <property type="entry name" value="Pkinase"/>
    <property type="match status" value="1"/>
</dbReference>
<evidence type="ECO:0000256" key="8">
    <source>
        <dbReference type="ARBA" id="ARBA00048679"/>
    </source>
</evidence>
<organism evidence="10 11">
    <name type="scientific">Pisum sativum</name>
    <name type="common">Garden pea</name>
    <name type="synonym">Lathyrus oleraceus</name>
    <dbReference type="NCBI Taxonomy" id="3888"/>
    <lineage>
        <taxon>Eukaryota</taxon>
        <taxon>Viridiplantae</taxon>
        <taxon>Streptophyta</taxon>
        <taxon>Embryophyta</taxon>
        <taxon>Tracheophyta</taxon>
        <taxon>Spermatophyta</taxon>
        <taxon>Magnoliopsida</taxon>
        <taxon>eudicotyledons</taxon>
        <taxon>Gunneridae</taxon>
        <taxon>Pentapetalae</taxon>
        <taxon>rosids</taxon>
        <taxon>fabids</taxon>
        <taxon>Fabales</taxon>
        <taxon>Fabaceae</taxon>
        <taxon>Papilionoideae</taxon>
        <taxon>50 kb inversion clade</taxon>
        <taxon>NPAAA clade</taxon>
        <taxon>Hologalegina</taxon>
        <taxon>IRL clade</taxon>
        <taxon>Fabeae</taxon>
        <taxon>Lathyrus</taxon>
    </lineage>
</organism>
<protein>
    <recommendedName>
        <fullName evidence="1">non-specific serine/threonine protein kinase</fullName>
        <ecNumber evidence="1">2.7.11.1</ecNumber>
    </recommendedName>
</protein>
<evidence type="ECO:0000256" key="7">
    <source>
        <dbReference type="ARBA" id="ARBA00047899"/>
    </source>
</evidence>
<dbReference type="PROSITE" id="PS50011">
    <property type="entry name" value="PROTEIN_KINASE_DOM"/>
    <property type="match status" value="1"/>
</dbReference>
<evidence type="ECO:0000313" key="10">
    <source>
        <dbReference type="EMBL" id="KAI5396194.1"/>
    </source>
</evidence>
<dbReference type="InterPro" id="IPR011009">
    <property type="entry name" value="Kinase-like_dom_sf"/>
</dbReference>
<dbReference type="SMART" id="SM00220">
    <property type="entry name" value="S_TKc"/>
    <property type="match status" value="1"/>
</dbReference>
<evidence type="ECO:0000256" key="1">
    <source>
        <dbReference type="ARBA" id="ARBA00012513"/>
    </source>
</evidence>
<dbReference type="SUPFAM" id="SSF56112">
    <property type="entry name" value="Protein kinase-like (PK-like)"/>
    <property type="match status" value="1"/>
</dbReference>
<dbReference type="InterPro" id="IPR000719">
    <property type="entry name" value="Prot_kinase_dom"/>
</dbReference>
<name>A0A9D4W563_PEA</name>
<dbReference type="PANTHER" id="PTHR48005:SF85">
    <property type="entry name" value="PROTEIN KINASE DOMAIN-CONTAINING PROTEIN"/>
    <property type="match status" value="1"/>
</dbReference>
<evidence type="ECO:0000313" key="11">
    <source>
        <dbReference type="Proteomes" id="UP001058974"/>
    </source>
</evidence>
<dbReference type="Gramene" id="Psat06G0240900-T1">
    <property type="protein sequence ID" value="KAI5396194.1"/>
    <property type="gene ID" value="KIW84_062409"/>
</dbReference>
<dbReference type="PANTHER" id="PTHR48005">
    <property type="entry name" value="LEUCINE RICH REPEAT KINASE 2"/>
    <property type="match status" value="1"/>
</dbReference>
<dbReference type="Gene3D" id="1.10.510.10">
    <property type="entry name" value="Transferase(Phosphotransferase) domain 1"/>
    <property type="match status" value="2"/>
</dbReference>
<dbReference type="Proteomes" id="UP001058974">
    <property type="component" value="Chromosome 6"/>
</dbReference>
<sequence>MVVLDPLSECSLFRRIHFGVRWIVRLGVSRVLKSSGLGAIRLEAKCCGIDSVYRVALDDGLGYIAVKTIRGSSRRLDQELVDSFLAEVEILRKIRHNNIVKWMCCVSSDDLLLLAYHEHQSLDRWLYNDCSPPIVHWDVKASNILLDSQFNTKVVDFGLAKILFKPEELATMSVVAGTFGYIAPEYAQSIRVNEKIDVYSFGAVLLELTTGKEVNPGYEYLSLAE</sequence>
<reference evidence="10 11" key="1">
    <citation type="journal article" date="2022" name="Nat. Genet.">
        <title>Improved pea reference genome and pan-genome highlight genomic features and evolutionary characteristics.</title>
        <authorList>
            <person name="Yang T."/>
            <person name="Liu R."/>
            <person name="Luo Y."/>
            <person name="Hu S."/>
            <person name="Wang D."/>
            <person name="Wang C."/>
            <person name="Pandey M.K."/>
            <person name="Ge S."/>
            <person name="Xu Q."/>
            <person name="Li N."/>
            <person name="Li G."/>
            <person name="Huang Y."/>
            <person name="Saxena R.K."/>
            <person name="Ji Y."/>
            <person name="Li M."/>
            <person name="Yan X."/>
            <person name="He Y."/>
            <person name="Liu Y."/>
            <person name="Wang X."/>
            <person name="Xiang C."/>
            <person name="Varshney R.K."/>
            <person name="Ding H."/>
            <person name="Gao S."/>
            <person name="Zong X."/>
        </authorList>
    </citation>
    <scope>NUCLEOTIDE SEQUENCE [LARGE SCALE GENOMIC DNA]</scope>
    <source>
        <strain evidence="10 11">cv. Zhongwan 6</strain>
    </source>
</reference>
<proteinExistence type="predicted"/>
<dbReference type="Pfam" id="PF07714">
    <property type="entry name" value="PK_Tyr_Ser-Thr"/>
    <property type="match status" value="1"/>
</dbReference>
<evidence type="ECO:0000256" key="4">
    <source>
        <dbReference type="ARBA" id="ARBA00022741"/>
    </source>
</evidence>
<keyword evidence="6" id="KW-0067">ATP-binding</keyword>
<dbReference type="PROSITE" id="PS00108">
    <property type="entry name" value="PROTEIN_KINASE_ST"/>
    <property type="match status" value="1"/>
</dbReference>
<feature type="domain" description="Protein kinase" evidence="9">
    <location>
        <begin position="1"/>
        <end position="225"/>
    </location>
</feature>
<dbReference type="EMBL" id="JAMSHJ010000006">
    <property type="protein sequence ID" value="KAI5396194.1"/>
    <property type="molecule type" value="Genomic_DNA"/>
</dbReference>
<keyword evidence="5" id="KW-0418">Kinase</keyword>
<keyword evidence="2" id="KW-0723">Serine/threonine-protein kinase</keyword>
<evidence type="ECO:0000256" key="2">
    <source>
        <dbReference type="ARBA" id="ARBA00022527"/>
    </source>
</evidence>
<dbReference type="InterPro" id="IPR008271">
    <property type="entry name" value="Ser/Thr_kinase_AS"/>
</dbReference>
<evidence type="ECO:0000259" key="9">
    <source>
        <dbReference type="PROSITE" id="PS50011"/>
    </source>
</evidence>
<evidence type="ECO:0000256" key="5">
    <source>
        <dbReference type="ARBA" id="ARBA00022777"/>
    </source>
</evidence>
<gene>
    <name evidence="10" type="ORF">KIW84_062409</name>
</gene>
<dbReference type="GO" id="GO:0004674">
    <property type="term" value="F:protein serine/threonine kinase activity"/>
    <property type="evidence" value="ECO:0007669"/>
    <property type="project" value="UniProtKB-KW"/>
</dbReference>
<comment type="catalytic activity">
    <reaction evidence="7">
        <text>L-threonyl-[protein] + ATP = O-phospho-L-threonyl-[protein] + ADP + H(+)</text>
        <dbReference type="Rhea" id="RHEA:46608"/>
        <dbReference type="Rhea" id="RHEA-COMP:11060"/>
        <dbReference type="Rhea" id="RHEA-COMP:11605"/>
        <dbReference type="ChEBI" id="CHEBI:15378"/>
        <dbReference type="ChEBI" id="CHEBI:30013"/>
        <dbReference type="ChEBI" id="CHEBI:30616"/>
        <dbReference type="ChEBI" id="CHEBI:61977"/>
        <dbReference type="ChEBI" id="CHEBI:456216"/>
        <dbReference type="EC" id="2.7.11.1"/>
    </reaction>
</comment>
<dbReference type="GO" id="GO:0005524">
    <property type="term" value="F:ATP binding"/>
    <property type="evidence" value="ECO:0007669"/>
    <property type="project" value="UniProtKB-KW"/>
</dbReference>
<keyword evidence="4" id="KW-0547">Nucleotide-binding</keyword>
<dbReference type="InterPro" id="IPR051420">
    <property type="entry name" value="Ser_Thr_Kinases_DiverseReg"/>
</dbReference>
<accession>A0A9D4W563</accession>
<dbReference type="AlphaFoldDB" id="A0A9D4W563"/>
<evidence type="ECO:0000256" key="6">
    <source>
        <dbReference type="ARBA" id="ARBA00022840"/>
    </source>
</evidence>